<sequence>MALPTLLSRLPGLRLAAPLAELRFRHDLVTYGLHELPAAW</sequence>
<comment type="caution">
    <text evidence="1">The sequence shown here is derived from an EMBL/GenBank/DDBJ whole genome shotgun (WGS) entry which is preliminary data.</text>
</comment>
<evidence type="ECO:0000313" key="2">
    <source>
        <dbReference type="Proteomes" id="UP000590647"/>
    </source>
</evidence>
<evidence type="ECO:0000313" key="1">
    <source>
        <dbReference type="EMBL" id="MBB5798603.1"/>
    </source>
</evidence>
<proteinExistence type="predicted"/>
<organism evidence="1 2">
    <name type="scientific">Streptomyces caelestis</name>
    <dbReference type="NCBI Taxonomy" id="36816"/>
    <lineage>
        <taxon>Bacteria</taxon>
        <taxon>Bacillati</taxon>
        <taxon>Actinomycetota</taxon>
        <taxon>Actinomycetes</taxon>
        <taxon>Kitasatosporales</taxon>
        <taxon>Streptomycetaceae</taxon>
        <taxon>Streptomyces</taxon>
    </lineage>
</organism>
<protein>
    <recommendedName>
        <fullName evidence="3">Cytochrome P450</fullName>
    </recommendedName>
</protein>
<reference evidence="1 2" key="1">
    <citation type="submission" date="2020-08" db="EMBL/GenBank/DDBJ databases">
        <title>Sequencing the genomes of 1000 actinobacteria strains.</title>
        <authorList>
            <person name="Klenk H.-P."/>
        </authorList>
    </citation>
    <scope>NUCLEOTIDE SEQUENCE [LARGE SCALE GENOMIC DNA]</scope>
    <source>
        <strain evidence="1 2">DSM 40084</strain>
    </source>
</reference>
<dbReference type="AlphaFoldDB" id="A0A7W9HAD9"/>
<keyword evidence="2" id="KW-1185">Reference proteome</keyword>
<gene>
    <name evidence="1" type="ORF">HDA41_006567</name>
</gene>
<evidence type="ECO:0008006" key="3">
    <source>
        <dbReference type="Google" id="ProtNLM"/>
    </source>
</evidence>
<name>A0A7W9HAD9_9ACTN</name>
<dbReference type="Proteomes" id="UP000590647">
    <property type="component" value="Unassembled WGS sequence"/>
</dbReference>
<dbReference type="EMBL" id="JACHNE010000001">
    <property type="protein sequence ID" value="MBB5798603.1"/>
    <property type="molecule type" value="Genomic_DNA"/>
</dbReference>
<accession>A0A7W9HAD9</accession>